<accession>A0AAN8G1Z7</accession>
<comment type="caution">
    <text evidence="1">The sequence shown here is derived from an EMBL/GenBank/DDBJ whole genome shotgun (WGS) entry which is preliminary data.</text>
</comment>
<name>A0AAN8G1Z7_TRICO</name>
<evidence type="ECO:0000313" key="2">
    <source>
        <dbReference type="Proteomes" id="UP001331761"/>
    </source>
</evidence>
<evidence type="ECO:0000313" key="1">
    <source>
        <dbReference type="EMBL" id="KAK5979138.1"/>
    </source>
</evidence>
<gene>
    <name evidence="1" type="ORF">GCK32_012329</name>
</gene>
<dbReference type="EMBL" id="WIXE01008643">
    <property type="protein sequence ID" value="KAK5979138.1"/>
    <property type="molecule type" value="Genomic_DNA"/>
</dbReference>
<dbReference type="AlphaFoldDB" id="A0AAN8G1Z7"/>
<sequence length="143" mass="15588">MPAVTEHLNKSSYPPILSNDHTTQNSALLRFYRNSRILLRSSDAAARVPHVVLVAAPDAAPVAVHAADVVSCGCCGCGGGGRKRRSLDNLRIRLEAKKSAEQSGAKLSIDEYPRQKRDIMCQNECASQPGCHFGHEHDIYGDY</sequence>
<proteinExistence type="predicted"/>
<keyword evidence="2" id="KW-1185">Reference proteome</keyword>
<dbReference type="Proteomes" id="UP001331761">
    <property type="component" value="Unassembled WGS sequence"/>
</dbReference>
<reference evidence="1 2" key="1">
    <citation type="submission" date="2019-10" db="EMBL/GenBank/DDBJ databases">
        <title>Assembly and Annotation for the nematode Trichostrongylus colubriformis.</title>
        <authorList>
            <person name="Martin J."/>
        </authorList>
    </citation>
    <scope>NUCLEOTIDE SEQUENCE [LARGE SCALE GENOMIC DNA]</scope>
    <source>
        <strain evidence="1">G859</strain>
        <tissue evidence="1">Whole worm</tissue>
    </source>
</reference>
<protein>
    <submittedName>
        <fullName evidence="1">Uncharacterized protein</fullName>
    </submittedName>
</protein>
<organism evidence="1 2">
    <name type="scientific">Trichostrongylus colubriformis</name>
    <name type="common">Black scour worm</name>
    <dbReference type="NCBI Taxonomy" id="6319"/>
    <lineage>
        <taxon>Eukaryota</taxon>
        <taxon>Metazoa</taxon>
        <taxon>Ecdysozoa</taxon>
        <taxon>Nematoda</taxon>
        <taxon>Chromadorea</taxon>
        <taxon>Rhabditida</taxon>
        <taxon>Rhabditina</taxon>
        <taxon>Rhabditomorpha</taxon>
        <taxon>Strongyloidea</taxon>
        <taxon>Trichostrongylidae</taxon>
        <taxon>Trichostrongylus</taxon>
    </lineage>
</organism>